<dbReference type="PANTHER" id="PTHR13847:SF287">
    <property type="entry name" value="FAD-DEPENDENT OXIDOREDUCTASE DOMAIN-CONTAINING PROTEIN 1"/>
    <property type="match status" value="1"/>
</dbReference>
<evidence type="ECO:0000313" key="7">
    <source>
        <dbReference type="Proteomes" id="UP000596660"/>
    </source>
</evidence>
<organism evidence="6 7">
    <name type="scientific">Chenopodium quinoa</name>
    <name type="common">Quinoa</name>
    <dbReference type="NCBI Taxonomy" id="63459"/>
    <lineage>
        <taxon>Eukaryota</taxon>
        <taxon>Viridiplantae</taxon>
        <taxon>Streptophyta</taxon>
        <taxon>Embryophyta</taxon>
        <taxon>Tracheophyta</taxon>
        <taxon>Spermatophyta</taxon>
        <taxon>Magnoliopsida</taxon>
        <taxon>eudicotyledons</taxon>
        <taxon>Gunneridae</taxon>
        <taxon>Pentapetalae</taxon>
        <taxon>Caryophyllales</taxon>
        <taxon>Chenopodiaceae</taxon>
        <taxon>Chenopodioideae</taxon>
        <taxon>Atripliceae</taxon>
        <taxon>Chenopodium</taxon>
    </lineage>
</organism>
<keyword evidence="4" id="KW-0812">Transmembrane</keyword>
<dbReference type="OMA" id="GCGTLWL"/>
<dbReference type="InterPro" id="IPR036188">
    <property type="entry name" value="FAD/NAD-bd_sf"/>
</dbReference>
<gene>
    <name evidence="6" type="primary">LOC110700279</name>
</gene>
<keyword evidence="4" id="KW-1133">Transmembrane helix</keyword>
<evidence type="ECO:0000313" key="6">
    <source>
        <dbReference type="EnsemblPlants" id="AUR62008077-RA:cds"/>
    </source>
</evidence>
<feature type="domain" description="FAD dependent oxidoreductase" evidence="5">
    <location>
        <begin position="61"/>
        <end position="456"/>
    </location>
</feature>
<dbReference type="EnsemblPlants" id="AUR62008077-RA">
    <property type="protein sequence ID" value="AUR62008077-RA:cds"/>
    <property type="gene ID" value="AUR62008077"/>
</dbReference>
<accession>A0A803L888</accession>
<reference evidence="6" key="1">
    <citation type="journal article" date="2017" name="Nature">
        <title>The genome of Chenopodium quinoa.</title>
        <authorList>
            <person name="Jarvis D.E."/>
            <person name="Ho Y.S."/>
            <person name="Lightfoot D.J."/>
            <person name="Schmoeckel S.M."/>
            <person name="Li B."/>
            <person name="Borm T.J.A."/>
            <person name="Ohyanagi H."/>
            <person name="Mineta K."/>
            <person name="Michell C.T."/>
            <person name="Saber N."/>
            <person name="Kharbatia N.M."/>
            <person name="Rupper R.R."/>
            <person name="Sharp A.R."/>
            <person name="Dally N."/>
            <person name="Boughton B.A."/>
            <person name="Woo Y.H."/>
            <person name="Gao G."/>
            <person name="Schijlen E.G.W.M."/>
            <person name="Guo X."/>
            <person name="Momin A.A."/>
            <person name="Negrao S."/>
            <person name="Al-Babili S."/>
            <person name="Gehring C."/>
            <person name="Roessner U."/>
            <person name="Jung C."/>
            <person name="Murphy K."/>
            <person name="Arold S.T."/>
            <person name="Gojobori T."/>
            <person name="van der Linden C.G."/>
            <person name="van Loo E.N."/>
            <person name="Jellen E.N."/>
            <person name="Maughan P.J."/>
            <person name="Tester M."/>
        </authorList>
    </citation>
    <scope>NUCLEOTIDE SEQUENCE [LARGE SCALE GENOMIC DNA]</scope>
    <source>
        <strain evidence="6">cv. PI 614886</strain>
    </source>
</reference>
<sequence>MAGISTLHLNPNPSLKFNHQIHTSLNQKNQLFSILPSPRKIKRRNGGNLGICAVCATHSFDVVVVGAGIIGLSIARDLLLRSNLSVAVVDAAVPCSGATGAGQGYLWMVHKTPGTEVWDLAMRSRKLWELLADNVQDQGFDPLETLGWKKTGSLLIGRAEAELNQLKRRVQELSKAGVRAEYLSHDDLANKEPELGINQQSGAAFLPDDCQLDAYRTMAFIEKGNRLFKTLGRYAEFYRDPAVHFIRSNGKGKIDGIKTQKNTLYGRKATIIAAGCWTGSLMDKLLQDSHIVLHVPIKPRKGFLLNLENFDNLDIRHGLMEAGYVDHQKSVISESEGVDLDRNEALSVSMTVTRDACGNLLIGSSRQFAGFNTELDTFIVDRIWERAQQFFPALKEFSVKNLSEQMNVRIGLRPYMPDGKPVIGPAPGIPNLFLASGHEGGGLSMALGTAEMVTDMVLDNPLQLDCKPFSVEGRCC</sequence>
<evidence type="ECO:0000256" key="3">
    <source>
        <dbReference type="ARBA" id="ARBA00046185"/>
    </source>
</evidence>
<dbReference type="GO" id="GO:0016491">
    <property type="term" value="F:oxidoreductase activity"/>
    <property type="evidence" value="ECO:0007669"/>
    <property type="project" value="UniProtKB-KW"/>
</dbReference>
<evidence type="ECO:0000256" key="2">
    <source>
        <dbReference type="ARBA" id="ARBA00039785"/>
    </source>
</evidence>
<feature type="transmembrane region" description="Helical" evidence="4">
    <location>
        <begin position="49"/>
        <end position="75"/>
    </location>
</feature>
<dbReference type="Gene3D" id="3.30.9.10">
    <property type="entry name" value="D-Amino Acid Oxidase, subunit A, domain 2"/>
    <property type="match status" value="1"/>
</dbReference>
<protein>
    <recommendedName>
        <fullName evidence="2">FAD-dependent oxidoreductase domain-containing protein 1</fullName>
    </recommendedName>
</protein>
<dbReference type="KEGG" id="cqi:110700279"/>
<dbReference type="Gramene" id="AUR62008077-RA">
    <property type="protein sequence ID" value="AUR62008077-RA:cds"/>
    <property type="gene ID" value="AUR62008077"/>
</dbReference>
<evidence type="ECO:0000259" key="5">
    <source>
        <dbReference type="Pfam" id="PF01266"/>
    </source>
</evidence>
<dbReference type="OrthoDB" id="498204at2759"/>
<keyword evidence="7" id="KW-1185">Reference proteome</keyword>
<dbReference type="SUPFAM" id="SSF54373">
    <property type="entry name" value="FAD-linked reductases, C-terminal domain"/>
    <property type="match status" value="1"/>
</dbReference>
<keyword evidence="1" id="KW-0560">Oxidoreductase</keyword>
<proteinExistence type="predicted"/>
<dbReference type="AlphaFoldDB" id="A0A803L888"/>
<dbReference type="GeneID" id="110700279"/>
<dbReference type="RefSeq" id="XP_021733486.1">
    <property type="nucleotide sequence ID" value="XM_021877794.1"/>
</dbReference>
<dbReference type="SMR" id="A0A803L888"/>
<dbReference type="Proteomes" id="UP000596660">
    <property type="component" value="Unplaced"/>
</dbReference>
<dbReference type="InterPro" id="IPR006076">
    <property type="entry name" value="FAD-dep_OxRdtase"/>
</dbReference>
<name>A0A803L888_CHEQI</name>
<evidence type="ECO:0000256" key="4">
    <source>
        <dbReference type="SAM" id="Phobius"/>
    </source>
</evidence>
<reference evidence="6" key="2">
    <citation type="submission" date="2021-03" db="UniProtKB">
        <authorList>
            <consortium name="EnsemblPlants"/>
        </authorList>
    </citation>
    <scope>IDENTIFICATION</scope>
</reference>
<dbReference type="GO" id="GO:0005737">
    <property type="term" value="C:cytoplasm"/>
    <property type="evidence" value="ECO:0007669"/>
    <property type="project" value="TreeGrafter"/>
</dbReference>
<dbReference type="SUPFAM" id="SSF51905">
    <property type="entry name" value="FAD/NAD(P)-binding domain"/>
    <property type="match status" value="1"/>
</dbReference>
<dbReference type="Pfam" id="PF01266">
    <property type="entry name" value="DAO"/>
    <property type="match status" value="1"/>
</dbReference>
<dbReference type="PANTHER" id="PTHR13847">
    <property type="entry name" value="SARCOSINE DEHYDROGENASE-RELATED"/>
    <property type="match status" value="1"/>
</dbReference>
<keyword evidence="4" id="KW-0472">Membrane</keyword>
<evidence type="ECO:0000256" key="1">
    <source>
        <dbReference type="ARBA" id="ARBA00023002"/>
    </source>
</evidence>
<dbReference type="Gene3D" id="3.50.50.60">
    <property type="entry name" value="FAD/NAD(P)-binding domain"/>
    <property type="match status" value="1"/>
</dbReference>
<comment type="function">
    <text evidence="3">Required for the assembly of the mitochondrial membrane respiratory chain NADH dehydrogenase (Complex I). Involved in mid-late stages of complex I assembly.</text>
</comment>